<dbReference type="Gene3D" id="1.10.1450.10">
    <property type="entry name" value="Tetraspanin"/>
    <property type="match status" value="1"/>
</dbReference>
<reference evidence="5" key="2">
    <citation type="journal article" date="2018" name="Environ. Sci. Technol.">
        <title>The Toxicogenome of Hyalella azteca: A Model for Sediment Ecotoxicology and Evolutionary Toxicology.</title>
        <authorList>
            <person name="Poynton H.C."/>
            <person name="Hasenbein S."/>
            <person name="Benoit J.B."/>
            <person name="Sepulveda M.S."/>
            <person name="Poelchau M.F."/>
            <person name="Hughes D.S.T."/>
            <person name="Murali S.C."/>
            <person name="Chen S."/>
            <person name="Glastad K.M."/>
            <person name="Goodisman M.A.D."/>
            <person name="Werren J.H."/>
            <person name="Vineis J.H."/>
            <person name="Bowen J.L."/>
            <person name="Friedrich M."/>
            <person name="Jones J."/>
            <person name="Robertson H.M."/>
            <person name="Feyereisen R."/>
            <person name="Mechler-Hickson A."/>
            <person name="Mathers N."/>
            <person name="Lee C.E."/>
            <person name="Colbourne J.K."/>
            <person name="Biales A."/>
            <person name="Johnston J.S."/>
            <person name="Wellborn G.A."/>
            <person name="Rosendale A.J."/>
            <person name="Cridge A.G."/>
            <person name="Munoz-Torres M.C."/>
            <person name="Bain P.A."/>
            <person name="Manny A.R."/>
            <person name="Major K.M."/>
            <person name="Lambert F.N."/>
            <person name="Vulpe C.D."/>
            <person name="Tuck P."/>
            <person name="Blalock B.J."/>
            <person name="Lin Y.Y."/>
            <person name="Smith M.E."/>
            <person name="Ochoa-Acuna H."/>
            <person name="Chen M.M."/>
            <person name="Childers C.P."/>
            <person name="Qu J."/>
            <person name="Dugan S."/>
            <person name="Lee S.L."/>
            <person name="Chao H."/>
            <person name="Dinh H."/>
            <person name="Han Y."/>
            <person name="Doddapaneni H."/>
            <person name="Worley K.C."/>
            <person name="Muzny D.M."/>
            <person name="Gibbs R.A."/>
            <person name="Richards S."/>
        </authorList>
    </citation>
    <scope>NUCLEOTIDE SEQUENCE</scope>
    <source>
        <strain evidence="5">HAZT.00-mixed</strain>
        <tissue evidence="5">Whole organism</tissue>
    </source>
</reference>
<comment type="caution">
    <text evidence="5">The sequence shown here is derived from an EMBL/GenBank/DDBJ whole genome shotgun (WGS) entry which is preliminary data.</text>
</comment>
<organism evidence="5">
    <name type="scientific">Hyalella azteca</name>
    <name type="common">Amphipod</name>
    <dbReference type="NCBI Taxonomy" id="294128"/>
    <lineage>
        <taxon>Eukaryota</taxon>
        <taxon>Metazoa</taxon>
        <taxon>Ecdysozoa</taxon>
        <taxon>Arthropoda</taxon>
        <taxon>Crustacea</taxon>
        <taxon>Multicrustacea</taxon>
        <taxon>Malacostraca</taxon>
        <taxon>Eumalacostraca</taxon>
        <taxon>Peracarida</taxon>
        <taxon>Amphipoda</taxon>
        <taxon>Senticaudata</taxon>
        <taxon>Talitrida</taxon>
        <taxon>Talitroidea</taxon>
        <taxon>Hyalellidae</taxon>
        <taxon>Hyalella</taxon>
    </lineage>
</organism>
<dbReference type="GO" id="GO:0016020">
    <property type="term" value="C:membrane"/>
    <property type="evidence" value="ECO:0007669"/>
    <property type="project" value="UniProtKB-SubCell"/>
</dbReference>
<reference evidence="5" key="1">
    <citation type="submission" date="2014-08" db="EMBL/GenBank/DDBJ databases">
        <authorList>
            <person name="Murali S."/>
            <person name="Richards S."/>
            <person name="Bandaranaike D."/>
            <person name="Bellair M."/>
            <person name="Blankenburg K."/>
            <person name="Chao H."/>
            <person name="Dinh H."/>
            <person name="Doddapaneni H."/>
            <person name="Dugan-Rocha S."/>
            <person name="Elkadiri S."/>
            <person name="Gnanaolivu R."/>
            <person name="Hughes D."/>
            <person name="Lee S."/>
            <person name="Li M."/>
            <person name="Ming W."/>
            <person name="Munidasa M."/>
            <person name="Muniz J."/>
            <person name="Nguyen L."/>
            <person name="Osuji N."/>
            <person name="Pu L.-L."/>
            <person name="Puazo M."/>
            <person name="Skinner E."/>
            <person name="Qu C."/>
            <person name="Quiroz J."/>
            <person name="Raj R."/>
            <person name="Weissenberger G."/>
            <person name="Xin Y."/>
            <person name="Zou X."/>
            <person name="Han Y."/>
            <person name="Worley K."/>
            <person name="Muzny D."/>
            <person name="Gibbs R."/>
        </authorList>
    </citation>
    <scope>NUCLEOTIDE SEQUENCE</scope>
    <source>
        <strain evidence="5">HAZT.00-mixed</strain>
        <tissue evidence="5">Whole organism</tissue>
    </source>
</reference>
<reference evidence="5" key="3">
    <citation type="submission" date="2019-06" db="EMBL/GenBank/DDBJ databases">
        <authorList>
            <person name="Poynton C."/>
            <person name="Hasenbein S."/>
            <person name="Benoit J.B."/>
            <person name="Sepulveda M.S."/>
            <person name="Poelchau M.F."/>
            <person name="Murali S.C."/>
            <person name="Chen S."/>
            <person name="Glastad K.M."/>
            <person name="Werren J.H."/>
            <person name="Vineis J.H."/>
            <person name="Bowen J.L."/>
            <person name="Friedrich M."/>
            <person name="Jones J."/>
            <person name="Robertson H.M."/>
            <person name="Feyereisen R."/>
            <person name="Mechler-Hickson A."/>
            <person name="Mathers N."/>
            <person name="Lee C.E."/>
            <person name="Colbourne J.K."/>
            <person name="Biales A."/>
            <person name="Johnston J.S."/>
            <person name="Wellborn G.A."/>
            <person name="Rosendale A.J."/>
            <person name="Cridge A.G."/>
            <person name="Munoz-Torres M.C."/>
            <person name="Bain P.A."/>
            <person name="Manny A.R."/>
            <person name="Major K.M."/>
            <person name="Lambert F.N."/>
            <person name="Vulpe C.D."/>
            <person name="Tuck P."/>
            <person name="Blalock B.J."/>
            <person name="Lin Y.-Y."/>
            <person name="Smith M.E."/>
            <person name="Ochoa-Acuna H."/>
            <person name="Chen M.-J.M."/>
            <person name="Childers C.P."/>
            <person name="Qu J."/>
            <person name="Dugan S."/>
            <person name="Lee S.L."/>
            <person name="Chao H."/>
            <person name="Dinh H."/>
            <person name="Han Y."/>
            <person name="Doddapaneni H."/>
            <person name="Worley K.C."/>
            <person name="Muzny D.M."/>
            <person name="Gibbs R.A."/>
            <person name="Richards S."/>
        </authorList>
    </citation>
    <scope>NUCLEOTIDE SEQUENCE</scope>
    <source>
        <strain evidence="5">HAZT.00-mixed</strain>
        <tissue evidence="5">Whole organism</tissue>
    </source>
</reference>
<feature type="non-terminal residue" evidence="5">
    <location>
        <position position="138"/>
    </location>
</feature>
<protein>
    <recommendedName>
        <fullName evidence="6">Tetraspanin</fullName>
    </recommendedName>
</protein>
<accession>A0A6A0GZN3</accession>
<dbReference type="AlphaFoldDB" id="A0A6A0GZN3"/>
<keyword evidence="2" id="KW-0812">Transmembrane</keyword>
<evidence type="ECO:0008006" key="6">
    <source>
        <dbReference type="Google" id="ProtNLM"/>
    </source>
</evidence>
<dbReference type="SUPFAM" id="SSF48652">
    <property type="entry name" value="Tetraspanin"/>
    <property type="match status" value="1"/>
</dbReference>
<evidence type="ECO:0000256" key="2">
    <source>
        <dbReference type="ARBA" id="ARBA00022692"/>
    </source>
</evidence>
<dbReference type="InterPro" id="IPR008952">
    <property type="entry name" value="Tetraspanin_EC2_sf"/>
</dbReference>
<evidence type="ECO:0000256" key="1">
    <source>
        <dbReference type="ARBA" id="ARBA00004141"/>
    </source>
</evidence>
<dbReference type="InterPro" id="IPR018499">
    <property type="entry name" value="Tetraspanin/Peripherin"/>
</dbReference>
<evidence type="ECO:0000256" key="4">
    <source>
        <dbReference type="ARBA" id="ARBA00023136"/>
    </source>
</evidence>
<sequence length="138" mass="15309">MLTGRVQEKWLECCGIEGPNDWDRNVYFNCSSEAVGSREACGVPFSCCKLKPQEIIKNKQCGYDVRKQDYIKNVDASRSKPKIMFRLSLVIFGICSKAKGGARSDVIYERGCLRAGEDWIENNLVPVAGVAVGVAILQ</sequence>
<dbReference type="Pfam" id="PF00335">
    <property type="entry name" value="Tetraspanin"/>
    <property type="match status" value="1"/>
</dbReference>
<evidence type="ECO:0000256" key="3">
    <source>
        <dbReference type="ARBA" id="ARBA00022989"/>
    </source>
</evidence>
<keyword evidence="3" id="KW-1133">Transmembrane helix</keyword>
<gene>
    <name evidence="5" type="ORF">HAZT_HAZT000272</name>
</gene>
<name>A0A6A0GZN3_HYAAZ</name>
<comment type="subcellular location">
    <subcellularLocation>
        <location evidence="1">Membrane</location>
        <topology evidence="1">Multi-pass membrane protein</topology>
    </subcellularLocation>
</comment>
<dbReference type="EMBL" id="JQDR03011040">
    <property type="protein sequence ID" value="KAA0193348.1"/>
    <property type="molecule type" value="Genomic_DNA"/>
</dbReference>
<dbReference type="Proteomes" id="UP000711488">
    <property type="component" value="Unassembled WGS sequence"/>
</dbReference>
<proteinExistence type="predicted"/>
<keyword evidence="4" id="KW-0472">Membrane</keyword>
<evidence type="ECO:0000313" key="5">
    <source>
        <dbReference type="EMBL" id="KAA0193348.1"/>
    </source>
</evidence>